<evidence type="ECO:0000313" key="3">
    <source>
        <dbReference type="Proteomes" id="UP000294832"/>
    </source>
</evidence>
<dbReference type="EMBL" id="SLWF01000003">
    <property type="protein sequence ID" value="TCN88882.1"/>
    <property type="molecule type" value="Genomic_DNA"/>
</dbReference>
<dbReference type="OrthoDB" id="6272472at2"/>
<reference evidence="2 3" key="1">
    <citation type="submission" date="2019-03" db="EMBL/GenBank/DDBJ databases">
        <title>Freshwater and sediment microbial communities from various areas in North America, analyzing microbe dynamics in response to fracking.</title>
        <authorList>
            <person name="Lamendella R."/>
        </authorList>
    </citation>
    <scope>NUCLEOTIDE SEQUENCE [LARGE SCALE GENOMIC DNA]</scope>
    <source>
        <strain evidence="2 3">74A</strain>
    </source>
</reference>
<evidence type="ECO:0000256" key="1">
    <source>
        <dbReference type="SAM" id="Phobius"/>
    </source>
</evidence>
<comment type="caution">
    <text evidence="2">The sequence shown here is derived from an EMBL/GenBank/DDBJ whole genome shotgun (WGS) entry which is preliminary data.</text>
</comment>
<feature type="transmembrane region" description="Helical" evidence="1">
    <location>
        <begin position="21"/>
        <end position="42"/>
    </location>
</feature>
<name>A0A4V6NMB8_9GAMM</name>
<dbReference type="AlphaFoldDB" id="A0A4V6NMB8"/>
<dbReference type="Proteomes" id="UP000294832">
    <property type="component" value="Unassembled WGS sequence"/>
</dbReference>
<evidence type="ECO:0000313" key="2">
    <source>
        <dbReference type="EMBL" id="TCN88882.1"/>
    </source>
</evidence>
<keyword evidence="3" id="KW-1185">Reference proteome</keyword>
<keyword evidence="1" id="KW-0812">Transmembrane</keyword>
<protein>
    <submittedName>
        <fullName evidence="2">Uncharacterized protein</fullName>
    </submittedName>
</protein>
<keyword evidence="1" id="KW-0472">Membrane</keyword>
<sequence>MADLSSLTSVSRGARHRFAVHLLHFVLTMFTLGLWGPVWWWYANRLAVKTEGFFHRFDNDYWDYIVERDDPPAALYPIRFDVADEIHFDA</sequence>
<organism evidence="2 3">
    <name type="scientific">Shewanella fodinae</name>
    <dbReference type="NCBI Taxonomy" id="552357"/>
    <lineage>
        <taxon>Bacteria</taxon>
        <taxon>Pseudomonadati</taxon>
        <taxon>Pseudomonadota</taxon>
        <taxon>Gammaproteobacteria</taxon>
        <taxon>Alteromonadales</taxon>
        <taxon>Shewanellaceae</taxon>
        <taxon>Shewanella</taxon>
    </lineage>
</organism>
<gene>
    <name evidence="2" type="ORF">EDC91_10362</name>
</gene>
<keyword evidence="1" id="KW-1133">Transmembrane helix</keyword>
<dbReference type="RefSeq" id="WP_133037828.1">
    <property type="nucleotide sequence ID" value="NZ_SLWF01000003.1"/>
</dbReference>
<accession>A0A4V6NMB8</accession>
<proteinExistence type="predicted"/>